<proteinExistence type="inferred from homology"/>
<gene>
    <name evidence="5" type="ORF">AAA083_13140</name>
</gene>
<feature type="domain" description="Cell envelope-related transcriptional attenuator" evidence="4">
    <location>
        <begin position="180"/>
        <end position="324"/>
    </location>
</feature>
<sequence>MASRNPQSNRPPRSSHKPQSVRAARSARAAQSGRIASKSAAQSFARPDANNTTNHQAYRAAYTPGTQGKGANGAYSRQAPASGQYSRNNPQYSHAAKKMGKGKKIAIGVVCSLLVLILGAGTAAALYVNNLNNTLGGNKTEEEKMAIQDVLVPKKSFNEPFYMMLIGSDARADSDEMGQRSDTNIVVRVDPTTCTVTMLSIPRDTMIDIDGYGRNKFNAAYNYGGAESTIREASQLLGVDISHYAEVNFEELIQLVDAVGGVEINVEEQINDPDAGPVIIEPGLQTLNGEAALVYARSRAYVDGDFTRTTHQRELIEALIQKVLSLPVTELPGVIEKAAQCVSTDMSVTDIIALATQFQDLGNLKMYSSMTPSAIVPYLIDGVSFVVSDPTSLAQMMELVEAGEDPTAIDASSTFTESMIPSGLGGAITYSNDAYDYNDYSNNYSSDSYNDYSSGGYDNGGYDNSGGSGYDDGSGSSGGGVSGGGSGEGSGGAGSGSGGSGGGEAGGSGGGDSGGQSGGEASGISAEAA</sequence>
<evidence type="ECO:0000313" key="6">
    <source>
        <dbReference type="Proteomes" id="UP001487305"/>
    </source>
</evidence>
<reference evidence="5 6" key="1">
    <citation type="submission" date="2024-04" db="EMBL/GenBank/DDBJ databases">
        <title>Human intestinal bacterial collection.</title>
        <authorList>
            <person name="Pauvert C."/>
            <person name="Hitch T.C.A."/>
            <person name="Clavel T."/>
        </authorList>
    </citation>
    <scope>NUCLEOTIDE SEQUENCE [LARGE SCALE GENOMIC DNA]</scope>
    <source>
        <strain evidence="5 6">CLA-KB-H42</strain>
    </source>
</reference>
<feature type="region of interest" description="Disordered" evidence="2">
    <location>
        <begin position="1"/>
        <end position="51"/>
    </location>
</feature>
<keyword evidence="6" id="KW-1185">Reference proteome</keyword>
<feature type="compositionally biased region" description="Low complexity" evidence="2">
    <location>
        <begin position="20"/>
        <end position="37"/>
    </location>
</feature>
<feature type="region of interest" description="Disordered" evidence="2">
    <location>
        <begin position="63"/>
        <end position="95"/>
    </location>
</feature>
<organism evidence="5 6">
    <name type="scientific">Raoultibacter massiliensis</name>
    <dbReference type="NCBI Taxonomy" id="1852371"/>
    <lineage>
        <taxon>Bacteria</taxon>
        <taxon>Bacillati</taxon>
        <taxon>Actinomycetota</taxon>
        <taxon>Coriobacteriia</taxon>
        <taxon>Eggerthellales</taxon>
        <taxon>Eggerthellaceae</taxon>
        <taxon>Raoultibacter</taxon>
    </lineage>
</organism>
<keyword evidence="3" id="KW-0472">Membrane</keyword>
<dbReference type="Pfam" id="PF03816">
    <property type="entry name" value="LytR_cpsA_psr"/>
    <property type="match status" value="1"/>
</dbReference>
<evidence type="ECO:0000256" key="2">
    <source>
        <dbReference type="SAM" id="MobiDB-lite"/>
    </source>
</evidence>
<name>A0ABV1JFR5_9ACTN</name>
<protein>
    <submittedName>
        <fullName evidence="5">LCP family protein</fullName>
    </submittedName>
</protein>
<dbReference type="Gene3D" id="3.40.630.190">
    <property type="entry name" value="LCP protein"/>
    <property type="match status" value="1"/>
</dbReference>
<evidence type="ECO:0000259" key="4">
    <source>
        <dbReference type="Pfam" id="PF03816"/>
    </source>
</evidence>
<feature type="transmembrane region" description="Helical" evidence="3">
    <location>
        <begin position="105"/>
        <end position="128"/>
    </location>
</feature>
<comment type="similarity">
    <text evidence="1">Belongs to the LytR/CpsA/Psr (LCP) family.</text>
</comment>
<dbReference type="NCBIfam" id="TIGR00350">
    <property type="entry name" value="lytR_cpsA_psr"/>
    <property type="match status" value="1"/>
</dbReference>
<evidence type="ECO:0000256" key="3">
    <source>
        <dbReference type="SAM" id="Phobius"/>
    </source>
</evidence>
<comment type="caution">
    <text evidence="5">The sequence shown here is derived from an EMBL/GenBank/DDBJ whole genome shotgun (WGS) entry which is preliminary data.</text>
</comment>
<keyword evidence="3" id="KW-0812">Transmembrane</keyword>
<feature type="compositionally biased region" description="Gly residues" evidence="2">
    <location>
        <begin position="463"/>
        <end position="521"/>
    </location>
</feature>
<dbReference type="InterPro" id="IPR050922">
    <property type="entry name" value="LytR/CpsA/Psr_CW_biosynth"/>
</dbReference>
<keyword evidence="3" id="KW-1133">Transmembrane helix</keyword>
<dbReference type="PANTHER" id="PTHR33392:SF6">
    <property type="entry name" value="POLYISOPRENYL-TEICHOIC ACID--PEPTIDOGLYCAN TEICHOIC ACID TRANSFERASE TAGU"/>
    <property type="match status" value="1"/>
</dbReference>
<dbReference type="EMBL" id="JBBNOP010000013">
    <property type="protein sequence ID" value="MEQ3363923.1"/>
    <property type="molecule type" value="Genomic_DNA"/>
</dbReference>
<dbReference type="Proteomes" id="UP001487305">
    <property type="component" value="Unassembled WGS sequence"/>
</dbReference>
<dbReference type="RefSeq" id="WP_349227825.1">
    <property type="nucleotide sequence ID" value="NZ_JBBNOP010000013.1"/>
</dbReference>
<evidence type="ECO:0000256" key="1">
    <source>
        <dbReference type="ARBA" id="ARBA00006068"/>
    </source>
</evidence>
<feature type="region of interest" description="Disordered" evidence="2">
    <location>
        <begin position="463"/>
        <end position="529"/>
    </location>
</feature>
<evidence type="ECO:0000313" key="5">
    <source>
        <dbReference type="EMBL" id="MEQ3363923.1"/>
    </source>
</evidence>
<accession>A0ABV1JFR5</accession>
<dbReference type="PANTHER" id="PTHR33392">
    <property type="entry name" value="POLYISOPRENYL-TEICHOIC ACID--PEPTIDOGLYCAN TEICHOIC ACID TRANSFERASE TAGU"/>
    <property type="match status" value="1"/>
</dbReference>
<feature type="compositionally biased region" description="Polar residues" evidence="2">
    <location>
        <begin position="1"/>
        <end position="12"/>
    </location>
</feature>
<dbReference type="InterPro" id="IPR004474">
    <property type="entry name" value="LytR_CpsA_psr"/>
</dbReference>
<feature type="compositionally biased region" description="Polar residues" evidence="2">
    <location>
        <begin position="79"/>
        <end position="92"/>
    </location>
</feature>